<proteinExistence type="predicted"/>
<dbReference type="Proteomes" id="UP000828390">
    <property type="component" value="Unassembled WGS sequence"/>
</dbReference>
<comment type="caution">
    <text evidence="2">The sequence shown here is derived from an EMBL/GenBank/DDBJ whole genome shotgun (WGS) entry which is preliminary data.</text>
</comment>
<evidence type="ECO:0000313" key="2">
    <source>
        <dbReference type="EMBL" id="KAH3754441.1"/>
    </source>
</evidence>
<name>A0A9D4DTH8_DREPO</name>
<sequence length="51" mass="5997">MALTHGNNEAENIMNLSTYSTATWNGTDTRKERSREHHEPVYIQHGHMEWD</sequence>
<feature type="region of interest" description="Disordered" evidence="1">
    <location>
        <begin position="23"/>
        <end position="51"/>
    </location>
</feature>
<reference evidence="2" key="2">
    <citation type="submission" date="2020-11" db="EMBL/GenBank/DDBJ databases">
        <authorList>
            <person name="McCartney M.A."/>
            <person name="Auch B."/>
            <person name="Kono T."/>
            <person name="Mallez S."/>
            <person name="Becker A."/>
            <person name="Gohl D.M."/>
            <person name="Silverstein K.A.T."/>
            <person name="Koren S."/>
            <person name="Bechman K.B."/>
            <person name="Herman A."/>
            <person name="Abrahante J.E."/>
            <person name="Garbe J."/>
        </authorList>
    </citation>
    <scope>NUCLEOTIDE SEQUENCE</scope>
    <source>
        <strain evidence="2">Duluth1</strain>
        <tissue evidence="2">Whole animal</tissue>
    </source>
</reference>
<evidence type="ECO:0000256" key="1">
    <source>
        <dbReference type="SAM" id="MobiDB-lite"/>
    </source>
</evidence>
<keyword evidence="3" id="KW-1185">Reference proteome</keyword>
<feature type="compositionally biased region" description="Basic and acidic residues" evidence="1">
    <location>
        <begin position="28"/>
        <end position="51"/>
    </location>
</feature>
<protein>
    <submittedName>
        <fullName evidence="2">Uncharacterized protein</fullName>
    </submittedName>
</protein>
<gene>
    <name evidence="2" type="ORF">DPMN_189115</name>
</gene>
<evidence type="ECO:0000313" key="3">
    <source>
        <dbReference type="Proteomes" id="UP000828390"/>
    </source>
</evidence>
<dbReference type="EMBL" id="JAIWYP010000010">
    <property type="protein sequence ID" value="KAH3754441.1"/>
    <property type="molecule type" value="Genomic_DNA"/>
</dbReference>
<reference evidence="2" key="1">
    <citation type="journal article" date="2019" name="bioRxiv">
        <title>The Genome of the Zebra Mussel, Dreissena polymorpha: A Resource for Invasive Species Research.</title>
        <authorList>
            <person name="McCartney M.A."/>
            <person name="Auch B."/>
            <person name="Kono T."/>
            <person name="Mallez S."/>
            <person name="Zhang Y."/>
            <person name="Obille A."/>
            <person name="Becker A."/>
            <person name="Abrahante J.E."/>
            <person name="Garbe J."/>
            <person name="Badalamenti J.P."/>
            <person name="Herman A."/>
            <person name="Mangelson H."/>
            <person name="Liachko I."/>
            <person name="Sullivan S."/>
            <person name="Sone E.D."/>
            <person name="Koren S."/>
            <person name="Silverstein K.A.T."/>
            <person name="Beckman K.B."/>
            <person name="Gohl D.M."/>
        </authorList>
    </citation>
    <scope>NUCLEOTIDE SEQUENCE</scope>
    <source>
        <strain evidence="2">Duluth1</strain>
        <tissue evidence="2">Whole animal</tissue>
    </source>
</reference>
<organism evidence="2 3">
    <name type="scientific">Dreissena polymorpha</name>
    <name type="common">Zebra mussel</name>
    <name type="synonym">Mytilus polymorpha</name>
    <dbReference type="NCBI Taxonomy" id="45954"/>
    <lineage>
        <taxon>Eukaryota</taxon>
        <taxon>Metazoa</taxon>
        <taxon>Spiralia</taxon>
        <taxon>Lophotrochozoa</taxon>
        <taxon>Mollusca</taxon>
        <taxon>Bivalvia</taxon>
        <taxon>Autobranchia</taxon>
        <taxon>Heteroconchia</taxon>
        <taxon>Euheterodonta</taxon>
        <taxon>Imparidentia</taxon>
        <taxon>Neoheterodontei</taxon>
        <taxon>Myida</taxon>
        <taxon>Dreissenoidea</taxon>
        <taxon>Dreissenidae</taxon>
        <taxon>Dreissena</taxon>
    </lineage>
</organism>
<dbReference type="AlphaFoldDB" id="A0A9D4DTH8"/>
<accession>A0A9D4DTH8</accession>